<comment type="caution">
    <text evidence="9">The sequence shown here is derived from an EMBL/GenBank/DDBJ whole genome shotgun (WGS) entry which is preliminary data.</text>
</comment>
<dbReference type="InterPro" id="IPR003838">
    <property type="entry name" value="ABC3_permease_C"/>
</dbReference>
<feature type="domain" description="ABC3 transporter permease C-terminal" evidence="8">
    <location>
        <begin position="702"/>
        <end position="819"/>
    </location>
</feature>
<keyword evidence="10" id="KW-1185">Reference proteome</keyword>
<dbReference type="Proteomes" id="UP001172687">
    <property type="component" value="Unassembled WGS sequence"/>
</dbReference>
<evidence type="ECO:0000256" key="6">
    <source>
        <dbReference type="ARBA" id="ARBA00023136"/>
    </source>
</evidence>
<evidence type="ECO:0000256" key="7">
    <source>
        <dbReference type="SAM" id="Phobius"/>
    </source>
</evidence>
<reference evidence="9" key="1">
    <citation type="submission" date="2023-07" db="EMBL/GenBank/DDBJ databases">
        <title>Degradation of tert-butanol by M. austroafricanum TBA100.</title>
        <authorList>
            <person name="Helbich S."/>
            <person name="Vainshtein Y."/>
        </authorList>
    </citation>
    <scope>NUCLEOTIDE SEQUENCE</scope>
    <source>
        <strain evidence="9">TBA100</strain>
    </source>
</reference>
<evidence type="ECO:0000256" key="4">
    <source>
        <dbReference type="ARBA" id="ARBA00022692"/>
    </source>
</evidence>
<gene>
    <name evidence="9" type="ORF">QYF68_21745</name>
</gene>
<proteinExistence type="inferred from homology"/>
<evidence type="ECO:0000313" key="9">
    <source>
        <dbReference type="EMBL" id="MDN4520426.1"/>
    </source>
</evidence>
<feature type="transmembrane region" description="Helical" evidence="7">
    <location>
        <begin position="417"/>
        <end position="442"/>
    </location>
</feature>
<feature type="transmembrane region" description="Helical" evidence="7">
    <location>
        <begin position="792"/>
        <end position="809"/>
    </location>
</feature>
<evidence type="ECO:0000256" key="5">
    <source>
        <dbReference type="ARBA" id="ARBA00022989"/>
    </source>
</evidence>
<feature type="transmembrane region" description="Helical" evidence="7">
    <location>
        <begin position="291"/>
        <end position="318"/>
    </location>
</feature>
<feature type="domain" description="ABC3 transporter permease C-terminal" evidence="8">
    <location>
        <begin position="250"/>
        <end position="371"/>
    </location>
</feature>
<evidence type="ECO:0000313" key="10">
    <source>
        <dbReference type="Proteomes" id="UP001172687"/>
    </source>
</evidence>
<feature type="transmembrane region" description="Helical" evidence="7">
    <location>
        <begin position="338"/>
        <end position="362"/>
    </location>
</feature>
<keyword evidence="3" id="KW-1003">Cell membrane</keyword>
<dbReference type="EMBL" id="JAUHTC010000074">
    <property type="protein sequence ID" value="MDN4520426.1"/>
    <property type="molecule type" value="Genomic_DNA"/>
</dbReference>
<organism evidence="9 10">
    <name type="scientific">Mycolicibacterium austroafricanum</name>
    <name type="common">Mycobacterium austroafricanum</name>
    <dbReference type="NCBI Taxonomy" id="39687"/>
    <lineage>
        <taxon>Bacteria</taxon>
        <taxon>Bacillati</taxon>
        <taxon>Actinomycetota</taxon>
        <taxon>Actinomycetes</taxon>
        <taxon>Mycobacteriales</taxon>
        <taxon>Mycobacteriaceae</taxon>
        <taxon>Mycolicibacterium</taxon>
    </lineage>
</organism>
<evidence type="ECO:0000256" key="1">
    <source>
        <dbReference type="ARBA" id="ARBA00004651"/>
    </source>
</evidence>
<dbReference type="InterPro" id="IPR051447">
    <property type="entry name" value="Lipoprotein-release_system"/>
</dbReference>
<name>A0ABT8HI35_MYCAO</name>
<feature type="transmembrane region" description="Helical" evidence="7">
    <location>
        <begin position="619"/>
        <end position="640"/>
    </location>
</feature>
<accession>A0ABT8HI35</accession>
<dbReference type="PANTHER" id="PTHR30489">
    <property type="entry name" value="LIPOPROTEIN-RELEASING SYSTEM TRANSMEMBRANE PROTEIN LOLE"/>
    <property type="match status" value="1"/>
</dbReference>
<dbReference type="RefSeq" id="WP_105389427.1">
    <property type="nucleotide sequence ID" value="NZ_CP070380.1"/>
</dbReference>
<keyword evidence="6 7" id="KW-0472">Membrane</keyword>
<comment type="subcellular location">
    <subcellularLocation>
        <location evidence="1">Cell membrane</location>
        <topology evidence="1">Multi-pass membrane protein</topology>
    </subcellularLocation>
</comment>
<evidence type="ECO:0000256" key="2">
    <source>
        <dbReference type="ARBA" id="ARBA00005236"/>
    </source>
</evidence>
<comment type="similarity">
    <text evidence="2">Belongs to the ABC-4 integral membrane protein family. LolC/E subfamily.</text>
</comment>
<dbReference type="Pfam" id="PF02687">
    <property type="entry name" value="FtsX"/>
    <property type="match status" value="2"/>
</dbReference>
<feature type="transmembrane region" description="Helical" evidence="7">
    <location>
        <begin position="21"/>
        <end position="41"/>
    </location>
</feature>
<sequence length="827" mass="83752">MIGDRMRVLNARELRRHPGRTAMSLAVVAISATLLVAVFGITGSITGSSDRLAAGIGGNATLEVSGVTDTGFPESVRPDVAKVPGVAAAIPMLRTSIGPPGERVVVLGVDDSIRAMLSDLQRAVQDQIGPLVTQPGMVAVGARTGHAVDDVIALGTGEVRVAAVITGADAERINGGNFIVGPLPLMQRLMGRAGMIDSVLVVDRPGADPASVRAGVTEAVDGRAVVTDPMFRSAQSGGAVSIMSTLLLSAASCALVVAGFLIFNAMSMAITQRRPAISLLRALGAKRRQIVADLLAEAAAVGLVGGLLGAALGVLIGMRSIGALPAALLQGYETRTEYILPGYAIPVALAACVVVSVAAAMLAARQVYKVAPVEALAPVGVSAADAVPRRARLVVGVVGVGLVAVAALVASRDLGKVSVAAVGLAAAGDIALCFAFAGPLVAGAAAVARAFGAPGALAAATIERSPRRVWATLMTVLIAVSITVQSTGANANAIDSTNASFASLGDAGLYVSVSGPGVYPTAPILPKDAEASIASIPGVAEVVPGQMAYATLAGQRIIMQGLARGSVAPPSQAMNDQVREQVLAGDGVVVSRDIARSLGIGVGDELTLPTPTGQRRVRVLEIVPFFSLLGGVVSMSLTLLREWYARPGSTVLAVNFTPGADRDQVAATIRGRVPADVLVYPGQEAAAAVGDSMAQGTALIDIMAWIVVFVAGVALLNTLMLSVLERRRELGMLRAMGSSRRFALRTVLAEAAGIGVVGAALGAVLGVVNQYLTAAALSNVLSIDVVYRPSPLAMLFACAAFGLTLLGAVPPAVRAARLDIVAAVAVD</sequence>
<protein>
    <submittedName>
        <fullName evidence="9">FtsX-like permease family protein</fullName>
    </submittedName>
</protein>
<dbReference type="PANTHER" id="PTHR30489:SF0">
    <property type="entry name" value="LIPOPROTEIN-RELEASING SYSTEM TRANSMEMBRANE PROTEIN LOLE"/>
    <property type="match status" value="1"/>
</dbReference>
<keyword evidence="4 7" id="KW-0812">Transmembrane</keyword>
<feature type="transmembrane region" description="Helical" evidence="7">
    <location>
        <begin position="742"/>
        <end position="772"/>
    </location>
</feature>
<feature type="transmembrane region" description="Helical" evidence="7">
    <location>
        <begin position="246"/>
        <end position="270"/>
    </location>
</feature>
<evidence type="ECO:0000256" key="3">
    <source>
        <dbReference type="ARBA" id="ARBA00022475"/>
    </source>
</evidence>
<feature type="transmembrane region" description="Helical" evidence="7">
    <location>
        <begin position="702"/>
        <end position="721"/>
    </location>
</feature>
<feature type="transmembrane region" description="Helical" evidence="7">
    <location>
        <begin position="393"/>
        <end position="411"/>
    </location>
</feature>
<keyword evidence="5 7" id="KW-1133">Transmembrane helix</keyword>
<evidence type="ECO:0000259" key="8">
    <source>
        <dbReference type="Pfam" id="PF02687"/>
    </source>
</evidence>